<dbReference type="PANTHER" id="PTHR41523:SF8">
    <property type="entry name" value="ETHYLENE RESPONSE SENSOR PROTEIN"/>
    <property type="match status" value="1"/>
</dbReference>
<proteinExistence type="predicted"/>
<evidence type="ECO:0000256" key="7">
    <source>
        <dbReference type="ARBA" id="ARBA00022840"/>
    </source>
</evidence>
<reference evidence="10 11" key="1">
    <citation type="submission" date="2021-01" db="EMBL/GenBank/DDBJ databases">
        <title>Diatom-associated Roseobacters Show Island Model of Population Structure.</title>
        <authorList>
            <person name="Qu L."/>
            <person name="Feng X."/>
            <person name="Chen Y."/>
            <person name="Li L."/>
            <person name="Wang X."/>
            <person name="Hu Z."/>
            <person name="Wang H."/>
            <person name="Luo H."/>
        </authorList>
    </citation>
    <scope>NUCLEOTIDE SEQUENCE [LARGE SCALE GENOMIC DNA]</scope>
    <source>
        <strain evidence="10 11">TR60-84</strain>
    </source>
</reference>
<dbReference type="Proteomes" id="UP000732193">
    <property type="component" value="Unassembled WGS sequence"/>
</dbReference>
<dbReference type="EC" id="2.7.13.3" evidence="2"/>
<dbReference type="Pfam" id="PF07568">
    <property type="entry name" value="HisKA_2"/>
    <property type="match status" value="1"/>
</dbReference>
<dbReference type="RefSeq" id="WP_203242441.1">
    <property type="nucleotide sequence ID" value="NZ_CANKZB010000001.1"/>
</dbReference>
<keyword evidence="7" id="KW-0067">ATP-binding</keyword>
<keyword evidence="4" id="KW-0808">Transferase</keyword>
<keyword evidence="6 10" id="KW-0418">Kinase</keyword>
<evidence type="ECO:0000256" key="1">
    <source>
        <dbReference type="ARBA" id="ARBA00000085"/>
    </source>
</evidence>
<feature type="transmembrane region" description="Helical" evidence="8">
    <location>
        <begin position="281"/>
        <end position="304"/>
    </location>
</feature>
<evidence type="ECO:0000256" key="6">
    <source>
        <dbReference type="ARBA" id="ARBA00022777"/>
    </source>
</evidence>
<dbReference type="Gene3D" id="3.30.565.10">
    <property type="entry name" value="Histidine kinase-like ATPase, C-terminal domain"/>
    <property type="match status" value="1"/>
</dbReference>
<dbReference type="Gene3D" id="3.30.450.20">
    <property type="entry name" value="PAS domain"/>
    <property type="match status" value="2"/>
</dbReference>
<keyword evidence="8" id="KW-0472">Membrane</keyword>
<keyword evidence="11" id="KW-1185">Reference proteome</keyword>
<organism evidence="10 11">
    <name type="scientific">Sulfitobacter geojensis</name>
    <dbReference type="NCBI Taxonomy" id="1342299"/>
    <lineage>
        <taxon>Bacteria</taxon>
        <taxon>Pseudomonadati</taxon>
        <taxon>Pseudomonadota</taxon>
        <taxon>Alphaproteobacteria</taxon>
        <taxon>Rhodobacterales</taxon>
        <taxon>Roseobacteraceae</taxon>
        <taxon>Sulfitobacter</taxon>
    </lineage>
</organism>
<keyword evidence="8" id="KW-1133">Transmembrane helix</keyword>
<protein>
    <recommendedName>
        <fullName evidence="2">histidine kinase</fullName>
        <ecNumber evidence="2">2.7.13.3</ecNumber>
    </recommendedName>
</protein>
<evidence type="ECO:0000256" key="8">
    <source>
        <dbReference type="SAM" id="Phobius"/>
    </source>
</evidence>
<evidence type="ECO:0000256" key="2">
    <source>
        <dbReference type="ARBA" id="ARBA00012438"/>
    </source>
</evidence>
<accession>A0AAE2VZD3</accession>
<evidence type="ECO:0000259" key="9">
    <source>
        <dbReference type="Pfam" id="PF07568"/>
    </source>
</evidence>
<feature type="domain" description="Signal transduction histidine kinase subgroup 2 dimerisation and phosphoacceptor" evidence="9">
    <location>
        <begin position="370"/>
        <end position="444"/>
    </location>
</feature>
<dbReference type="InterPro" id="IPR011495">
    <property type="entry name" value="Sig_transdc_His_kin_sub2_dim/P"/>
</dbReference>
<evidence type="ECO:0000313" key="11">
    <source>
        <dbReference type="Proteomes" id="UP000732193"/>
    </source>
</evidence>
<keyword evidence="3" id="KW-0597">Phosphoprotein</keyword>
<gene>
    <name evidence="10" type="ORF">JQV55_11900</name>
</gene>
<dbReference type="PANTHER" id="PTHR41523">
    <property type="entry name" value="TWO-COMPONENT SYSTEM SENSOR PROTEIN"/>
    <property type="match status" value="1"/>
</dbReference>
<dbReference type="SUPFAM" id="SSF55874">
    <property type="entry name" value="ATPase domain of HSP90 chaperone/DNA topoisomerase II/histidine kinase"/>
    <property type="match status" value="1"/>
</dbReference>
<dbReference type="GO" id="GO:0005524">
    <property type="term" value="F:ATP binding"/>
    <property type="evidence" value="ECO:0007669"/>
    <property type="project" value="UniProtKB-KW"/>
</dbReference>
<dbReference type="InterPro" id="IPR036890">
    <property type="entry name" value="HATPase_C_sf"/>
</dbReference>
<keyword evidence="8" id="KW-0812">Transmembrane</keyword>
<comment type="caution">
    <text evidence="10">The sequence shown here is derived from an EMBL/GenBank/DDBJ whole genome shotgun (WGS) entry which is preliminary data.</text>
</comment>
<name>A0AAE2VZD3_9RHOB</name>
<evidence type="ECO:0000256" key="4">
    <source>
        <dbReference type="ARBA" id="ARBA00022679"/>
    </source>
</evidence>
<evidence type="ECO:0000256" key="5">
    <source>
        <dbReference type="ARBA" id="ARBA00022741"/>
    </source>
</evidence>
<dbReference type="EMBL" id="JAFBRM010000003">
    <property type="protein sequence ID" value="MBM1714262.1"/>
    <property type="molecule type" value="Genomic_DNA"/>
</dbReference>
<keyword evidence="5" id="KW-0547">Nucleotide-binding</keyword>
<dbReference type="CDD" id="cd18773">
    <property type="entry name" value="PDC1_HK_sensor"/>
    <property type="match status" value="1"/>
</dbReference>
<dbReference type="GO" id="GO:0004673">
    <property type="term" value="F:protein histidine kinase activity"/>
    <property type="evidence" value="ECO:0007669"/>
    <property type="project" value="UniProtKB-EC"/>
</dbReference>
<sequence>MLKQSLLRLWATVDRLGVRLALVLAVALLPLMIVSILRSQSVVNEAVARSRAALTGVTLNAVQDEINLIEGAKAVAQSLSQWMPSLLDDPESCKLVMRETLKGNAYSFAGFYDTKGLVTCSSAPGPFSVGITPDLIRQIEDPKPVVLVNEDAPASGTSVIYASHPVYDKDGSLMGFAAISIPHKKLQQTSAAPTNAEFLTLNALGAILTAPGTLEEAQPFMPQLEPSEYISETAKSFRALGNDGTERLYAVVPVVEGELYALSTWPYDHGISGDFYLRNPALFPALMWLASLAVAWFATSLFVTRHVVKLRRTMREFAKTRRTTTVKEFQTAPGELRDVADTYISMTDMVLRDEAKIEDALRQKDVLLREVHHRVKNNLQLIASIMSMQMRQTRSKEVKQIMQSLHDRVNSLATIHRNLYQTSGQADINMDEHLDAIVRQVVKMAAARDASIELKTDFDEIRLIPDQAVPLSLFVTEAMTNALKYIGAEKGKSTTLCVSLEVQEDDRAEVMVTNSIPPQVHKPDTEKSSGLGAELMEAFAMQLSGDFSATAEEDTFVVRLNFPIDEVHQED</sequence>
<evidence type="ECO:0000313" key="10">
    <source>
        <dbReference type="EMBL" id="MBM1714262.1"/>
    </source>
</evidence>
<dbReference type="AlphaFoldDB" id="A0AAE2VZD3"/>
<evidence type="ECO:0000256" key="3">
    <source>
        <dbReference type="ARBA" id="ARBA00022553"/>
    </source>
</evidence>
<comment type="catalytic activity">
    <reaction evidence="1">
        <text>ATP + protein L-histidine = ADP + protein N-phospho-L-histidine.</text>
        <dbReference type="EC" id="2.7.13.3"/>
    </reaction>
</comment>